<dbReference type="AlphaFoldDB" id="A0A0A9G161"/>
<name>A0A0A9G161_ARUDO</name>
<organism evidence="1">
    <name type="scientific">Arundo donax</name>
    <name type="common">Giant reed</name>
    <name type="synonym">Donax arundinaceus</name>
    <dbReference type="NCBI Taxonomy" id="35708"/>
    <lineage>
        <taxon>Eukaryota</taxon>
        <taxon>Viridiplantae</taxon>
        <taxon>Streptophyta</taxon>
        <taxon>Embryophyta</taxon>
        <taxon>Tracheophyta</taxon>
        <taxon>Spermatophyta</taxon>
        <taxon>Magnoliopsida</taxon>
        <taxon>Liliopsida</taxon>
        <taxon>Poales</taxon>
        <taxon>Poaceae</taxon>
        <taxon>PACMAD clade</taxon>
        <taxon>Arundinoideae</taxon>
        <taxon>Arundineae</taxon>
        <taxon>Arundo</taxon>
    </lineage>
</organism>
<reference evidence="1" key="2">
    <citation type="journal article" date="2015" name="Data Brief">
        <title>Shoot transcriptome of the giant reed, Arundo donax.</title>
        <authorList>
            <person name="Barrero R.A."/>
            <person name="Guerrero F.D."/>
            <person name="Moolhuijzen P."/>
            <person name="Goolsby J.A."/>
            <person name="Tidwell J."/>
            <person name="Bellgard S.E."/>
            <person name="Bellgard M.I."/>
        </authorList>
    </citation>
    <scope>NUCLEOTIDE SEQUENCE</scope>
    <source>
        <tissue evidence="1">Shoot tissue taken approximately 20 cm above the soil surface</tissue>
    </source>
</reference>
<accession>A0A0A9G161</accession>
<reference evidence="1" key="1">
    <citation type="submission" date="2014-09" db="EMBL/GenBank/DDBJ databases">
        <authorList>
            <person name="Magalhaes I.L.F."/>
            <person name="Oliveira U."/>
            <person name="Santos F.R."/>
            <person name="Vidigal T.H.D.A."/>
            <person name="Brescovit A.D."/>
            <person name="Santos A.J."/>
        </authorList>
    </citation>
    <scope>NUCLEOTIDE SEQUENCE</scope>
    <source>
        <tissue evidence="1">Shoot tissue taken approximately 20 cm above the soil surface</tissue>
    </source>
</reference>
<proteinExistence type="predicted"/>
<evidence type="ECO:0000313" key="1">
    <source>
        <dbReference type="EMBL" id="JAE18247.1"/>
    </source>
</evidence>
<sequence length="82" mass="9365">MASEQKIQIALKYIFLIVDASSTPSASAVIPAKIKQKLFQNHHSAQVHPERQKNKRMDLRGNLKGLYTREALLHLLQTLCRK</sequence>
<dbReference type="EMBL" id="GBRH01179649">
    <property type="protein sequence ID" value="JAE18247.1"/>
    <property type="molecule type" value="Transcribed_RNA"/>
</dbReference>
<protein>
    <submittedName>
        <fullName evidence="1">Uncharacterized protein</fullName>
    </submittedName>
</protein>